<keyword evidence="2" id="KW-0472">Membrane</keyword>
<gene>
    <name evidence="7" type="ORF">E4634_17710</name>
</gene>
<keyword evidence="4" id="KW-0449">Lipoprotein</keyword>
<dbReference type="SUPFAM" id="SSF141488">
    <property type="entry name" value="YdhA-like"/>
    <property type="match status" value="1"/>
</dbReference>
<dbReference type="InterPro" id="IPR036328">
    <property type="entry name" value="MliC_sf"/>
</dbReference>
<name>A0A4Z0LXI5_9GAMM</name>
<comment type="caution">
    <text evidence="7">The sequence shown here is derived from an EMBL/GenBank/DDBJ whole genome shotgun (WGS) entry which is preliminary data.</text>
</comment>
<evidence type="ECO:0000256" key="2">
    <source>
        <dbReference type="ARBA" id="ARBA00023136"/>
    </source>
</evidence>
<dbReference type="Pfam" id="PF09864">
    <property type="entry name" value="MliC"/>
    <property type="match status" value="1"/>
</dbReference>
<dbReference type="EMBL" id="SRLE01000012">
    <property type="protein sequence ID" value="TGD71944.1"/>
    <property type="molecule type" value="Genomic_DNA"/>
</dbReference>
<feature type="region of interest" description="Disordered" evidence="5">
    <location>
        <begin position="1"/>
        <end position="23"/>
    </location>
</feature>
<evidence type="ECO:0000259" key="6">
    <source>
        <dbReference type="Pfam" id="PF09864"/>
    </source>
</evidence>
<dbReference type="Proteomes" id="UP000298050">
    <property type="component" value="Unassembled WGS sequence"/>
</dbReference>
<keyword evidence="1" id="KW-0732">Signal</keyword>
<evidence type="ECO:0000313" key="7">
    <source>
        <dbReference type="EMBL" id="TGD71944.1"/>
    </source>
</evidence>
<evidence type="ECO:0000256" key="1">
    <source>
        <dbReference type="ARBA" id="ARBA00022729"/>
    </source>
</evidence>
<organism evidence="7 8">
    <name type="scientific">Mangrovimicrobium sediminis</name>
    <dbReference type="NCBI Taxonomy" id="2562682"/>
    <lineage>
        <taxon>Bacteria</taxon>
        <taxon>Pseudomonadati</taxon>
        <taxon>Pseudomonadota</taxon>
        <taxon>Gammaproteobacteria</taxon>
        <taxon>Cellvibrionales</taxon>
        <taxon>Halieaceae</taxon>
        <taxon>Mangrovimicrobium</taxon>
    </lineage>
</organism>
<keyword evidence="8" id="KW-1185">Reference proteome</keyword>
<evidence type="ECO:0000256" key="4">
    <source>
        <dbReference type="ARBA" id="ARBA00023288"/>
    </source>
</evidence>
<evidence type="ECO:0000313" key="8">
    <source>
        <dbReference type="Proteomes" id="UP000298050"/>
    </source>
</evidence>
<dbReference type="InterPro" id="IPR018660">
    <property type="entry name" value="MliC"/>
</dbReference>
<dbReference type="OrthoDB" id="5348860at2"/>
<sequence length="288" mass="31691">MGGYATAPQRPANGFPPLVPPAGQPARAAHDCAAAARGLSSCGPVGRRTILPEPNSPPMRFPMRCLLALPLLLSLSACAAPAQTPPPPGDQPLRADPTRYAARTLVYECRDGEFIARTGPGEMAVWVEDRYAVLSQVRSGSGAKYQEGDILFWSKGDEAILDVGTRSYRECRLNPARVPWEDARRRGIDFRAAGNEPGWHVEVREGDRLLFIGDYGATRKMFDQPVSAHDAQRSTWSASLDGDLIEITAEWVECQDTMSGARYPMSVELRLNENHYRGCGMQLEHPWE</sequence>
<protein>
    <recommendedName>
        <fullName evidence="6">C-type lysozyme inhibitor domain-containing protein</fullName>
    </recommendedName>
</protein>
<dbReference type="Gene3D" id="2.40.128.200">
    <property type="match status" value="1"/>
</dbReference>
<reference evidence="7 8" key="1">
    <citation type="submission" date="2019-04" db="EMBL/GenBank/DDBJ databases">
        <title>Taxonomy of novel Haliea sp. from mangrove soil of West Coast of India.</title>
        <authorList>
            <person name="Verma A."/>
            <person name="Kumar P."/>
            <person name="Krishnamurthi S."/>
        </authorList>
    </citation>
    <scope>NUCLEOTIDE SEQUENCE [LARGE SCALE GENOMIC DNA]</scope>
    <source>
        <strain evidence="7 8">SAOS-164</strain>
    </source>
</reference>
<evidence type="ECO:0000256" key="5">
    <source>
        <dbReference type="SAM" id="MobiDB-lite"/>
    </source>
</evidence>
<accession>A0A4Z0LXI5</accession>
<dbReference type="AlphaFoldDB" id="A0A4Z0LXI5"/>
<proteinExistence type="predicted"/>
<evidence type="ECO:0000256" key="3">
    <source>
        <dbReference type="ARBA" id="ARBA00023139"/>
    </source>
</evidence>
<keyword evidence="3" id="KW-0564">Palmitate</keyword>
<feature type="domain" description="C-type lysozyme inhibitor" evidence="6">
    <location>
        <begin position="107"/>
        <end position="166"/>
    </location>
</feature>